<evidence type="ECO:0000313" key="1">
    <source>
        <dbReference type="EMBL" id="MBL0743126.1"/>
    </source>
</evidence>
<accession>A0ABS1KUL2</accession>
<dbReference type="EMBL" id="JAERRB010000006">
    <property type="protein sequence ID" value="MBL0743126.1"/>
    <property type="molecule type" value="Genomic_DNA"/>
</dbReference>
<dbReference type="RefSeq" id="WP_202012163.1">
    <property type="nucleotide sequence ID" value="NZ_JAERRB010000006.1"/>
</dbReference>
<keyword evidence="2" id="KW-1185">Reference proteome</keyword>
<sequence length="315" mass="35969">MNLLSEQEETLSLKYLSYMSEVAHGGSARKMEKRRQDLLAAVRTAIREGGKVKPFEGDVSLRNAYVGYWNVLLSVLNEDYHKIIDMEEVAERSYDAMEAYLLMQEKADEKLNEAYLKVPAAYQAFAAKHNVQLSEGQSTKLTRKLNQTGKVNTYLHQLFLIYFKSTVQESNMIEALNKKDINGMEQNKNAMKSYAEEGLAKLDTLKPFKGDGSVITACRKVLEFQKNEATKISALSDFTLKNDEFEKMKKAFDAKPANSRTAAEVDTYNKSIATFNKSVQDYNKVNNELNTGRNKVLNNWETSRKRFMDLHVPHK</sequence>
<reference evidence="1 2" key="1">
    <citation type="submission" date="2021-01" db="EMBL/GenBank/DDBJ databases">
        <title>Chryseolinea sp. Jin1 Genome sequencing and assembly.</title>
        <authorList>
            <person name="Kim I."/>
        </authorList>
    </citation>
    <scope>NUCLEOTIDE SEQUENCE [LARGE SCALE GENOMIC DNA]</scope>
    <source>
        <strain evidence="1 2">Jin1</strain>
    </source>
</reference>
<comment type="caution">
    <text evidence="1">The sequence shown here is derived from an EMBL/GenBank/DDBJ whole genome shotgun (WGS) entry which is preliminary data.</text>
</comment>
<proteinExistence type="predicted"/>
<protein>
    <submittedName>
        <fullName evidence="1">Uncharacterized protein</fullName>
    </submittedName>
</protein>
<gene>
    <name evidence="1" type="ORF">JI741_17985</name>
</gene>
<organism evidence="1 2">
    <name type="scientific">Chryseolinea lacunae</name>
    <dbReference type="NCBI Taxonomy" id="2801331"/>
    <lineage>
        <taxon>Bacteria</taxon>
        <taxon>Pseudomonadati</taxon>
        <taxon>Bacteroidota</taxon>
        <taxon>Cytophagia</taxon>
        <taxon>Cytophagales</taxon>
        <taxon>Fulvivirgaceae</taxon>
        <taxon>Chryseolinea</taxon>
    </lineage>
</organism>
<dbReference type="Proteomes" id="UP000613030">
    <property type="component" value="Unassembled WGS sequence"/>
</dbReference>
<evidence type="ECO:0000313" key="2">
    <source>
        <dbReference type="Proteomes" id="UP000613030"/>
    </source>
</evidence>
<name>A0ABS1KUL2_9BACT</name>